<evidence type="ECO:0000313" key="4">
    <source>
        <dbReference type="Proteomes" id="UP001064971"/>
    </source>
</evidence>
<proteinExistence type="predicted"/>
<organism evidence="3 4">
    <name type="scientific">Deinococcus aetherius</name>
    <dbReference type="NCBI Taxonomy" id="200252"/>
    <lineage>
        <taxon>Bacteria</taxon>
        <taxon>Thermotogati</taxon>
        <taxon>Deinococcota</taxon>
        <taxon>Deinococci</taxon>
        <taxon>Deinococcales</taxon>
        <taxon>Deinococcaceae</taxon>
        <taxon>Deinococcus</taxon>
    </lineage>
</organism>
<dbReference type="InterPro" id="IPR008613">
    <property type="entry name" value="Excalibur_Ca-bd_domain"/>
</dbReference>
<feature type="signal peptide" evidence="1">
    <location>
        <begin position="1"/>
        <end position="23"/>
    </location>
</feature>
<dbReference type="RefSeq" id="WP_264775458.1">
    <property type="nucleotide sequence ID" value="NZ_AP026560.1"/>
</dbReference>
<name>A0ABN6RHD4_9DEIO</name>
<dbReference type="Pfam" id="PF05901">
    <property type="entry name" value="Excalibur"/>
    <property type="match status" value="1"/>
</dbReference>
<accession>A0ABN6RHD4</accession>
<dbReference type="SMART" id="SM00894">
    <property type="entry name" value="Excalibur"/>
    <property type="match status" value="1"/>
</dbReference>
<evidence type="ECO:0000256" key="1">
    <source>
        <dbReference type="SAM" id="SignalP"/>
    </source>
</evidence>
<evidence type="ECO:0000259" key="2">
    <source>
        <dbReference type="SMART" id="SM00894"/>
    </source>
</evidence>
<dbReference type="EMBL" id="AP026560">
    <property type="protein sequence ID" value="BDP42775.1"/>
    <property type="molecule type" value="Genomic_DNA"/>
</dbReference>
<evidence type="ECO:0000313" key="3">
    <source>
        <dbReference type="EMBL" id="BDP42775.1"/>
    </source>
</evidence>
<feature type="chain" id="PRO_5046969498" description="Excalibur calcium-binding domain-containing protein" evidence="1">
    <location>
        <begin position="24"/>
        <end position="131"/>
    </location>
</feature>
<dbReference type="Proteomes" id="UP001064971">
    <property type="component" value="Chromosome"/>
</dbReference>
<keyword evidence="4" id="KW-1185">Reference proteome</keyword>
<reference evidence="3" key="1">
    <citation type="submission" date="2022-07" db="EMBL/GenBank/DDBJ databases">
        <title>Complete Genome Sequence of the Radioresistant Bacterium Deinococcus aetherius ST0316, Isolated from the Air Dust collected in Lower Stratosphere above Japan.</title>
        <authorList>
            <person name="Satoh K."/>
            <person name="Hagiwara K."/>
            <person name="Katsumata K."/>
            <person name="Kubo A."/>
            <person name="Yokobori S."/>
            <person name="Yamagishi A."/>
            <person name="Oono Y."/>
            <person name="Narumi I."/>
        </authorList>
    </citation>
    <scope>NUCLEOTIDE SEQUENCE</scope>
    <source>
        <strain evidence="3">ST0316</strain>
    </source>
</reference>
<keyword evidence="1" id="KW-0732">Signal</keyword>
<sequence>MRHLVRLLALSVTLLGVSEAATALTTTPVNLRRQPSEAGRILGVVPGNTLLLVACGGQWCRTTYAGQAGYVARAFVRPVTGSARLTGPGAAYYRSCAAMRAASAAPVRLGKPGYRTALDRNHNGIACEDGE</sequence>
<dbReference type="Gene3D" id="2.30.30.40">
    <property type="entry name" value="SH3 Domains"/>
    <property type="match status" value="1"/>
</dbReference>
<gene>
    <name evidence="3" type="ORF">DAETH_27440</name>
</gene>
<dbReference type="InterPro" id="IPR010466">
    <property type="entry name" value="DUF1058"/>
</dbReference>
<feature type="domain" description="Excalibur calcium-binding" evidence="2">
    <location>
        <begin position="92"/>
        <end position="128"/>
    </location>
</feature>
<protein>
    <recommendedName>
        <fullName evidence="2">Excalibur calcium-binding domain-containing protein</fullName>
    </recommendedName>
</protein>
<dbReference type="Pfam" id="PF06347">
    <property type="entry name" value="SH3_4"/>
    <property type="match status" value="1"/>
</dbReference>